<dbReference type="AlphaFoldDB" id="A0A7S4GH71"/>
<feature type="transmembrane region" description="Helical" evidence="2">
    <location>
        <begin position="31"/>
        <end position="52"/>
    </location>
</feature>
<organism evidence="3">
    <name type="scientific">Eutreptiella gymnastica</name>
    <dbReference type="NCBI Taxonomy" id="73025"/>
    <lineage>
        <taxon>Eukaryota</taxon>
        <taxon>Discoba</taxon>
        <taxon>Euglenozoa</taxon>
        <taxon>Euglenida</taxon>
        <taxon>Spirocuta</taxon>
        <taxon>Euglenophyceae</taxon>
        <taxon>Eutreptiales</taxon>
        <taxon>Eutreptiaceae</taxon>
        <taxon>Eutreptiella</taxon>
    </lineage>
</organism>
<feature type="compositionally biased region" description="Gly residues" evidence="1">
    <location>
        <begin position="1"/>
        <end position="18"/>
    </location>
</feature>
<keyword evidence="2" id="KW-1133">Transmembrane helix</keyword>
<keyword evidence="2" id="KW-0472">Membrane</keyword>
<proteinExistence type="predicted"/>
<accession>A0A7S4GH71</accession>
<protein>
    <submittedName>
        <fullName evidence="3">Uncharacterized protein</fullName>
    </submittedName>
</protein>
<sequence length="122" mass="12516">MPTSGGAGLNTGGPGGCVGDSEHGPAPPLAVGGWVLAVVCGATVVAVALGYGPEPSKSQCQRAALQSKAERLWDPVTARSPTKRRNRRPANAQPHTTHHCHPEPPAAHEALTAVRHCSGHEV</sequence>
<reference evidence="3" key="1">
    <citation type="submission" date="2021-01" db="EMBL/GenBank/DDBJ databases">
        <authorList>
            <person name="Corre E."/>
            <person name="Pelletier E."/>
            <person name="Niang G."/>
            <person name="Scheremetjew M."/>
            <person name="Finn R."/>
            <person name="Kale V."/>
            <person name="Holt S."/>
            <person name="Cochrane G."/>
            <person name="Meng A."/>
            <person name="Brown T."/>
            <person name="Cohen L."/>
        </authorList>
    </citation>
    <scope>NUCLEOTIDE SEQUENCE</scope>
    <source>
        <strain evidence="3">CCMP1594</strain>
    </source>
</reference>
<dbReference type="EMBL" id="HBJA01140536">
    <property type="protein sequence ID" value="CAE0837042.1"/>
    <property type="molecule type" value="Transcribed_RNA"/>
</dbReference>
<evidence type="ECO:0000313" key="3">
    <source>
        <dbReference type="EMBL" id="CAE0837042.1"/>
    </source>
</evidence>
<name>A0A7S4GH71_9EUGL</name>
<evidence type="ECO:0000256" key="2">
    <source>
        <dbReference type="SAM" id="Phobius"/>
    </source>
</evidence>
<feature type="region of interest" description="Disordered" evidence="1">
    <location>
        <begin position="62"/>
        <end position="108"/>
    </location>
</feature>
<evidence type="ECO:0000256" key="1">
    <source>
        <dbReference type="SAM" id="MobiDB-lite"/>
    </source>
</evidence>
<gene>
    <name evidence="3" type="ORF">EGYM00163_LOCUS48411</name>
</gene>
<keyword evidence="2" id="KW-0812">Transmembrane</keyword>
<feature type="region of interest" description="Disordered" evidence="1">
    <location>
        <begin position="1"/>
        <end position="25"/>
    </location>
</feature>